<evidence type="ECO:0000256" key="8">
    <source>
        <dbReference type="ARBA" id="ARBA00023136"/>
    </source>
</evidence>
<keyword evidence="5 9" id="KW-0375">Hydrogen ion transport</keyword>
<feature type="transmembrane region" description="Helical" evidence="9">
    <location>
        <begin position="519"/>
        <end position="541"/>
    </location>
</feature>
<keyword evidence="10" id="KW-0175">Coiled coil</keyword>
<keyword evidence="7 9" id="KW-0406">Ion transport</keyword>
<feature type="transmembrane region" description="Helical" evidence="9">
    <location>
        <begin position="425"/>
        <end position="442"/>
    </location>
</feature>
<name>A0ABD0XWJ6_UMBPY</name>
<keyword evidence="12" id="KW-1185">Reference proteome</keyword>
<proteinExistence type="inferred from homology"/>
<dbReference type="Pfam" id="PF01496">
    <property type="entry name" value="V_ATPase_I"/>
    <property type="match status" value="1"/>
</dbReference>
<dbReference type="Proteomes" id="UP001557470">
    <property type="component" value="Unassembled WGS sequence"/>
</dbReference>
<comment type="caution">
    <text evidence="11">The sequence shown here is derived from an EMBL/GenBank/DDBJ whole genome shotgun (WGS) entry which is preliminary data.</text>
</comment>
<dbReference type="InterPro" id="IPR002490">
    <property type="entry name" value="V-ATPase_116kDa_su"/>
</dbReference>
<dbReference type="GO" id="GO:1902600">
    <property type="term" value="P:proton transmembrane transport"/>
    <property type="evidence" value="ECO:0007669"/>
    <property type="project" value="UniProtKB-KW"/>
</dbReference>
<gene>
    <name evidence="11" type="ORF">UPYG_G00072290</name>
</gene>
<evidence type="ECO:0000256" key="5">
    <source>
        <dbReference type="ARBA" id="ARBA00022781"/>
    </source>
</evidence>
<evidence type="ECO:0000313" key="12">
    <source>
        <dbReference type="Proteomes" id="UP001557470"/>
    </source>
</evidence>
<evidence type="ECO:0000256" key="2">
    <source>
        <dbReference type="ARBA" id="ARBA00009904"/>
    </source>
</evidence>
<dbReference type="PANTHER" id="PTHR11629">
    <property type="entry name" value="VACUOLAR PROTON ATPASES"/>
    <property type="match status" value="1"/>
</dbReference>
<organism evidence="11 12">
    <name type="scientific">Umbra pygmaea</name>
    <name type="common">Eastern mudminnow</name>
    <dbReference type="NCBI Taxonomy" id="75934"/>
    <lineage>
        <taxon>Eukaryota</taxon>
        <taxon>Metazoa</taxon>
        <taxon>Chordata</taxon>
        <taxon>Craniata</taxon>
        <taxon>Vertebrata</taxon>
        <taxon>Euteleostomi</taxon>
        <taxon>Actinopterygii</taxon>
        <taxon>Neopterygii</taxon>
        <taxon>Teleostei</taxon>
        <taxon>Protacanthopterygii</taxon>
        <taxon>Esociformes</taxon>
        <taxon>Umbridae</taxon>
        <taxon>Umbra</taxon>
    </lineage>
</organism>
<dbReference type="GO" id="GO:0016020">
    <property type="term" value="C:membrane"/>
    <property type="evidence" value="ECO:0007669"/>
    <property type="project" value="UniProtKB-SubCell"/>
</dbReference>
<evidence type="ECO:0000256" key="10">
    <source>
        <dbReference type="SAM" id="Coils"/>
    </source>
</evidence>
<dbReference type="AlphaFoldDB" id="A0ABD0XWJ6"/>
<feature type="coiled-coil region" evidence="10">
    <location>
        <begin position="63"/>
        <end position="97"/>
    </location>
</feature>
<comment type="subcellular location">
    <subcellularLocation>
        <location evidence="1">Membrane</location>
        <topology evidence="1">Multi-pass membrane protein</topology>
    </subcellularLocation>
</comment>
<comment type="similarity">
    <text evidence="2 9">Belongs to the V-ATPase 116 kDa subunit family.</text>
</comment>
<protein>
    <recommendedName>
        <fullName evidence="9">V-type proton ATPase subunit a</fullName>
    </recommendedName>
</protein>
<dbReference type="PANTHER" id="PTHR11629:SF90">
    <property type="entry name" value="V-TYPE PROTON ATPASE SUBUNIT A"/>
    <property type="match status" value="1"/>
</dbReference>
<evidence type="ECO:0000256" key="4">
    <source>
        <dbReference type="ARBA" id="ARBA00022692"/>
    </source>
</evidence>
<evidence type="ECO:0000256" key="3">
    <source>
        <dbReference type="ARBA" id="ARBA00022448"/>
    </source>
</evidence>
<sequence>MDFNHWNLTVQNGNYLPFSSSLLHQKQACFWSMWGFLKKEVVTSNIHIPADLTSERISLPRDVLDLESSFDKLERELKEINSNRDTLRQNFTQLTEINHLLCMTDDFFEEVECQLSISENPSEDSLYSSRMTSRRTSYASTNGPLKLGFVAGVIKHERFPGFEKILWRLFHGNFVLRHAEIKPHEEVNMAEVPVKKDVFVVFVQGDQIRGKIRKLCDGFQASMYPCPNNAIARKEMRSNVNSSIEDLRLVLKRTEEFRVTALTAAAANLREWMAKVKKMKAIYYTLNMCNIDITQKLIIAEIWCPVSDLSSVHTALIKGSEQTGSSVTPIMNRIETQQTPPTFNRTNVFTSGFQNIIDAYGVGNYQEINPAPYTMVTFPFLFAVMFGDCGHGLVMTLLALWLILHEQHFTKLKNELSDMLVAGRYIILLMGFFSIYTGLIYNDCFSKSLNLFGSSWSIRPMFQPNGPWTNETLQGSEHLVLDPLVSGVYSGIPYPFGIDPIWNIALNKLLFLNSYKMKMSVIIGVCHMLFGVTLSLVNYIFFRNLKDIVLKFIPEAIFMLSLFGYLIFLIFYKWCVVIKSDSAPSILLLFINMMFFDYSSEGTMLYKTQKPVQIFLVVVAGLMVPWLLFFKPLLLYREYNQPKLKSSSNKLPMQAFGNSISEPLENIKKVSMGDIFVYQGIHTIEYCLGCISNTASYLRLWALSLAHAELSEVLWKMVLQVALRVTSGTGSVLLALTFAAFAVLTVTILLVMEGLSAFLHALRLHWVEFQNKFYNGSGYKFTPLSFDRLLNMP</sequence>
<dbReference type="EMBL" id="JAGEUA010000002">
    <property type="protein sequence ID" value="KAL1006431.1"/>
    <property type="molecule type" value="Genomic_DNA"/>
</dbReference>
<keyword evidence="6 9" id="KW-1133">Transmembrane helix</keyword>
<evidence type="ECO:0000256" key="6">
    <source>
        <dbReference type="ARBA" id="ARBA00022989"/>
    </source>
</evidence>
<feature type="transmembrane region" description="Helical" evidence="9">
    <location>
        <begin position="612"/>
        <end position="630"/>
    </location>
</feature>
<keyword evidence="8 9" id="KW-0472">Membrane</keyword>
<feature type="transmembrane region" description="Helical" evidence="9">
    <location>
        <begin position="548"/>
        <end position="571"/>
    </location>
</feature>
<keyword evidence="3 9" id="KW-0813">Transport</keyword>
<feature type="transmembrane region" description="Helical" evidence="9">
    <location>
        <begin position="380"/>
        <end position="404"/>
    </location>
</feature>
<feature type="transmembrane region" description="Helical" evidence="9">
    <location>
        <begin position="732"/>
        <end position="752"/>
    </location>
</feature>
<accession>A0ABD0XWJ6</accession>
<evidence type="ECO:0000256" key="9">
    <source>
        <dbReference type="RuleBase" id="RU361189"/>
    </source>
</evidence>
<evidence type="ECO:0000313" key="11">
    <source>
        <dbReference type="EMBL" id="KAL1006431.1"/>
    </source>
</evidence>
<reference evidence="11 12" key="1">
    <citation type="submission" date="2024-06" db="EMBL/GenBank/DDBJ databases">
        <authorList>
            <person name="Pan Q."/>
            <person name="Wen M."/>
            <person name="Jouanno E."/>
            <person name="Zahm M."/>
            <person name="Klopp C."/>
            <person name="Cabau C."/>
            <person name="Louis A."/>
            <person name="Berthelot C."/>
            <person name="Parey E."/>
            <person name="Roest Crollius H."/>
            <person name="Montfort J."/>
            <person name="Robinson-Rechavi M."/>
            <person name="Bouchez O."/>
            <person name="Lampietro C."/>
            <person name="Lopez Roques C."/>
            <person name="Donnadieu C."/>
            <person name="Postlethwait J."/>
            <person name="Bobe J."/>
            <person name="Verreycken H."/>
            <person name="Guiguen Y."/>
        </authorList>
    </citation>
    <scope>NUCLEOTIDE SEQUENCE [LARGE SCALE GENOMIC DNA]</scope>
    <source>
        <strain evidence="11">Up_M1</strain>
        <tissue evidence="11">Testis</tissue>
    </source>
</reference>
<dbReference type="PIRSF" id="PIRSF001293">
    <property type="entry name" value="ATP6V0A1"/>
    <property type="match status" value="1"/>
</dbReference>
<comment type="function">
    <text evidence="9">Essential component of the vacuolar proton pump (V-ATPase), a multimeric enzyme that catalyzes the translocation of protons across the membranes. Required for assembly and activity of the V-ATPase.</text>
</comment>
<evidence type="ECO:0000256" key="1">
    <source>
        <dbReference type="ARBA" id="ARBA00004141"/>
    </source>
</evidence>
<feature type="transmembrane region" description="Helical" evidence="9">
    <location>
        <begin position="583"/>
        <end position="600"/>
    </location>
</feature>
<evidence type="ECO:0000256" key="7">
    <source>
        <dbReference type="ARBA" id="ARBA00023065"/>
    </source>
</evidence>
<dbReference type="InterPro" id="IPR026028">
    <property type="entry name" value="V-type_ATPase_116kDa_su_euka"/>
</dbReference>
<keyword evidence="4 9" id="KW-0812">Transmembrane</keyword>